<dbReference type="HOGENOM" id="CLU_2319865_0_0_1"/>
<reference evidence="2" key="1">
    <citation type="journal article" date="2012" name="MBio">
        <title>Comparative genome analysis of Trichophyton rubrum and related dermatophytes reveals candidate genes involved in infection.</title>
        <authorList>
            <person name="Martinez D.A."/>
            <person name="Oliver B.G."/>
            <person name="Graeser Y."/>
            <person name="Goldberg J.M."/>
            <person name="Li W."/>
            <person name="Martinez-Rossi N.M."/>
            <person name="Monod M."/>
            <person name="Shelest E."/>
            <person name="Barton R.C."/>
            <person name="Birch E."/>
            <person name="Brakhage A.A."/>
            <person name="Chen Z."/>
            <person name="Gurr S.J."/>
            <person name="Heiman D."/>
            <person name="Heitman J."/>
            <person name="Kosti I."/>
            <person name="Rossi A."/>
            <person name="Saif S."/>
            <person name="Samalova M."/>
            <person name="Saunders C.W."/>
            <person name="Shea T."/>
            <person name="Summerbell R.C."/>
            <person name="Xu J."/>
            <person name="Young S."/>
            <person name="Zeng Q."/>
            <person name="Birren B.W."/>
            <person name="Cuomo C.A."/>
            <person name="White T.C."/>
        </authorList>
    </citation>
    <scope>NUCLEOTIDE SEQUENCE [LARGE SCALE GENOMIC DNA]</scope>
    <source>
        <strain evidence="2">ATCC MYA-4605 / CBS 113480</strain>
    </source>
</reference>
<gene>
    <name evidence="1" type="ORF">MCYG_02982</name>
</gene>
<organism evidence="1 2">
    <name type="scientific">Arthroderma otae (strain ATCC MYA-4605 / CBS 113480)</name>
    <name type="common">Microsporum canis</name>
    <dbReference type="NCBI Taxonomy" id="554155"/>
    <lineage>
        <taxon>Eukaryota</taxon>
        <taxon>Fungi</taxon>
        <taxon>Dikarya</taxon>
        <taxon>Ascomycota</taxon>
        <taxon>Pezizomycotina</taxon>
        <taxon>Eurotiomycetes</taxon>
        <taxon>Eurotiomycetidae</taxon>
        <taxon>Onygenales</taxon>
        <taxon>Arthrodermataceae</taxon>
        <taxon>Microsporum</taxon>
    </lineage>
</organism>
<evidence type="ECO:0000313" key="1">
    <source>
        <dbReference type="EMBL" id="EEQ30163.1"/>
    </source>
</evidence>
<dbReference type="RefSeq" id="XP_002847476.1">
    <property type="nucleotide sequence ID" value="XM_002847430.1"/>
</dbReference>
<keyword evidence="2" id="KW-1185">Reference proteome</keyword>
<sequence length="99" mass="11744">MAPNAYIQDTVEMRRSCFDRDSDEQNALEMNSLYIHSGTNIYYVYIYIEAWPRLTSGINRLILDKSEPTSVLCQAFLWASRRLFSPHWLHRIARIDMQE</sequence>
<dbReference type="AlphaFoldDB" id="C5FKE1"/>
<name>C5FKE1_ARTOC</name>
<dbReference type="EMBL" id="DS995703">
    <property type="protein sequence ID" value="EEQ30163.1"/>
    <property type="molecule type" value="Genomic_DNA"/>
</dbReference>
<dbReference type="VEuPathDB" id="FungiDB:MCYG_02982"/>
<protein>
    <submittedName>
        <fullName evidence="1">Uncharacterized protein</fullName>
    </submittedName>
</protein>
<dbReference type="Proteomes" id="UP000002035">
    <property type="component" value="Unassembled WGS sequence"/>
</dbReference>
<proteinExistence type="predicted"/>
<evidence type="ECO:0000313" key="2">
    <source>
        <dbReference type="Proteomes" id="UP000002035"/>
    </source>
</evidence>
<dbReference type="GeneID" id="9224922"/>
<accession>C5FKE1</accession>